<dbReference type="InterPro" id="IPR003439">
    <property type="entry name" value="ABC_transporter-like_ATP-bd"/>
</dbReference>
<dbReference type="RefSeq" id="WP_125656030.1">
    <property type="nucleotide sequence ID" value="NZ_AP019308.1"/>
</dbReference>
<dbReference type="EMBL" id="AP019308">
    <property type="protein sequence ID" value="BBH20709.1"/>
    <property type="molecule type" value="Genomic_DNA"/>
</dbReference>
<dbReference type="KEGG" id="pbk:Back11_20540"/>
<reference evidence="5 6" key="1">
    <citation type="submission" date="2018-11" db="EMBL/GenBank/DDBJ databases">
        <title>Complete genome sequence of Paenibacillus baekrokdamisoli strain KCTC 33723.</title>
        <authorList>
            <person name="Kang S.W."/>
            <person name="Lee K.C."/>
            <person name="Kim K.K."/>
            <person name="Kim J.S."/>
            <person name="Kim D.S."/>
            <person name="Ko S.H."/>
            <person name="Yang S.H."/>
            <person name="Lee J.S."/>
        </authorList>
    </citation>
    <scope>NUCLEOTIDE SEQUENCE [LARGE SCALE GENOMIC DNA]</scope>
    <source>
        <strain evidence="5 6">KCTC 33723</strain>
    </source>
</reference>
<keyword evidence="3" id="KW-0547">Nucleotide-binding</keyword>
<gene>
    <name evidence="5" type="ORF">Back11_20540</name>
</gene>
<keyword evidence="6" id="KW-1185">Reference proteome</keyword>
<evidence type="ECO:0000256" key="3">
    <source>
        <dbReference type="ARBA" id="ARBA00022741"/>
    </source>
</evidence>
<comment type="similarity">
    <text evidence="1">Belongs to the ABC transporter superfamily.</text>
</comment>
<accession>A0A3G9JCM6</accession>
<proteinExistence type="inferred from homology"/>
<dbReference type="GO" id="GO:0016887">
    <property type="term" value="F:ATP hydrolysis activity"/>
    <property type="evidence" value="ECO:0007669"/>
    <property type="project" value="InterPro"/>
</dbReference>
<evidence type="ECO:0000256" key="4">
    <source>
        <dbReference type="ARBA" id="ARBA00022840"/>
    </source>
</evidence>
<dbReference type="OrthoDB" id="9804819at2"/>
<keyword evidence="2" id="KW-0813">Transport</keyword>
<dbReference type="AlphaFoldDB" id="A0A3G9JCM6"/>
<dbReference type="PANTHER" id="PTHR43335">
    <property type="entry name" value="ABC TRANSPORTER, ATP-BINDING PROTEIN"/>
    <property type="match status" value="1"/>
</dbReference>
<dbReference type="InterPro" id="IPR027417">
    <property type="entry name" value="P-loop_NTPase"/>
</dbReference>
<dbReference type="Gene3D" id="3.40.50.300">
    <property type="entry name" value="P-loop containing nucleotide triphosphate hydrolases"/>
    <property type="match status" value="1"/>
</dbReference>
<sequence length="240" mass="26666">MSILEINKVSKQYRNQRGIRQIDLSLKKGDVYGLLGPNGSGKTTLLKTITGLIRADEGTVALFGQRIDEVGGVALQRVGCMIESADFYDFISAYQHLKLVANFYPSISDKQIFDVLELVGLQGVAKERIKHFSTGMKQKLALAAAILPEPELIILDEPTNGLDIEGIVLFREVVRRLSEEKGMTFILSSHMIHELEQLCNRVGIIYGGALIQEGSVSDLLQDGLTLEHYYIEQLRMAKEA</sequence>
<dbReference type="SUPFAM" id="SSF52540">
    <property type="entry name" value="P-loop containing nucleoside triphosphate hydrolases"/>
    <property type="match status" value="1"/>
</dbReference>
<dbReference type="SMART" id="SM00382">
    <property type="entry name" value="AAA"/>
    <property type="match status" value="1"/>
</dbReference>
<evidence type="ECO:0000313" key="5">
    <source>
        <dbReference type="EMBL" id="BBH20709.1"/>
    </source>
</evidence>
<protein>
    <submittedName>
        <fullName evidence="5">ABC transporter</fullName>
    </submittedName>
</protein>
<organism evidence="5 6">
    <name type="scientific">Paenibacillus baekrokdamisoli</name>
    <dbReference type="NCBI Taxonomy" id="1712516"/>
    <lineage>
        <taxon>Bacteria</taxon>
        <taxon>Bacillati</taxon>
        <taxon>Bacillota</taxon>
        <taxon>Bacilli</taxon>
        <taxon>Bacillales</taxon>
        <taxon>Paenibacillaceae</taxon>
        <taxon>Paenibacillus</taxon>
    </lineage>
</organism>
<dbReference type="InterPro" id="IPR003593">
    <property type="entry name" value="AAA+_ATPase"/>
</dbReference>
<name>A0A3G9JCM6_9BACL</name>
<dbReference type="GO" id="GO:0005524">
    <property type="term" value="F:ATP binding"/>
    <property type="evidence" value="ECO:0007669"/>
    <property type="project" value="UniProtKB-KW"/>
</dbReference>
<evidence type="ECO:0000256" key="1">
    <source>
        <dbReference type="ARBA" id="ARBA00005417"/>
    </source>
</evidence>
<dbReference type="Pfam" id="PF00005">
    <property type="entry name" value="ABC_tran"/>
    <property type="match status" value="1"/>
</dbReference>
<evidence type="ECO:0000256" key="2">
    <source>
        <dbReference type="ARBA" id="ARBA00022448"/>
    </source>
</evidence>
<dbReference type="PROSITE" id="PS50893">
    <property type="entry name" value="ABC_TRANSPORTER_2"/>
    <property type="match status" value="1"/>
</dbReference>
<keyword evidence="4" id="KW-0067">ATP-binding</keyword>
<dbReference type="PANTHER" id="PTHR43335:SF4">
    <property type="entry name" value="ABC TRANSPORTER, ATP-BINDING PROTEIN"/>
    <property type="match status" value="1"/>
</dbReference>
<dbReference type="Proteomes" id="UP000275368">
    <property type="component" value="Chromosome"/>
</dbReference>
<evidence type="ECO:0000313" key="6">
    <source>
        <dbReference type="Proteomes" id="UP000275368"/>
    </source>
</evidence>